<evidence type="ECO:0008006" key="3">
    <source>
        <dbReference type="Google" id="ProtNLM"/>
    </source>
</evidence>
<dbReference type="Proteomes" id="UP000630887">
    <property type="component" value="Unassembled WGS sequence"/>
</dbReference>
<dbReference type="RefSeq" id="WP_203692427.1">
    <property type="nucleotide sequence ID" value="NZ_BAAALC010000018.1"/>
</dbReference>
<accession>A0A8J3KP00</accession>
<sequence>MARTTPPRPVDIPAVFPELRDHVGTATRLHPRPGAPTVHGSSVGGPLLWPAQEPWPHCTDEHDYLPSPHRPETVRRWRRILGAAWGRTRRDEQLQLTEQEQAELPDLDDCAPAELGEQPIAMVPVVQLYRRDTPGFLGPDDTDVLQLLWCPLDHSDLGYNPRVLPVWRRAADVGELLSAPPEPLIVSESYLPEPCVLHPEQVREYEFGGLLPRELDKRILQWEQDMAERDADGEPAYSYQFDLSIAPGWKLGGFASWHLTDPGPMDCAECGTPMRLLLTAATYETNGPADSWRPVEESREPGEFMSLQPDNSPTAVEIGRGYSLWIFYCPVSFGHPPGTTMQ</sequence>
<name>A0A8J3KP00_9ACTN</name>
<proteinExistence type="predicted"/>
<comment type="caution">
    <text evidence="1">The sequence shown here is derived from an EMBL/GenBank/DDBJ whole genome shotgun (WGS) entry which is preliminary data.</text>
</comment>
<organism evidence="1 2">
    <name type="scientific">Catellatospora coxensis</name>
    <dbReference type="NCBI Taxonomy" id="310354"/>
    <lineage>
        <taxon>Bacteria</taxon>
        <taxon>Bacillati</taxon>
        <taxon>Actinomycetota</taxon>
        <taxon>Actinomycetes</taxon>
        <taxon>Micromonosporales</taxon>
        <taxon>Micromonosporaceae</taxon>
        <taxon>Catellatospora</taxon>
    </lineage>
</organism>
<dbReference type="EMBL" id="BONI01000019">
    <property type="protein sequence ID" value="GIG06038.1"/>
    <property type="molecule type" value="Genomic_DNA"/>
</dbReference>
<evidence type="ECO:0000313" key="2">
    <source>
        <dbReference type="Proteomes" id="UP000630887"/>
    </source>
</evidence>
<evidence type="ECO:0000313" key="1">
    <source>
        <dbReference type="EMBL" id="GIG06038.1"/>
    </source>
</evidence>
<dbReference type="AlphaFoldDB" id="A0A8J3KP00"/>
<keyword evidence="2" id="KW-1185">Reference proteome</keyword>
<gene>
    <name evidence="1" type="ORF">Cco03nite_27380</name>
</gene>
<protein>
    <recommendedName>
        <fullName evidence="3">DUF1963 domain-containing protein</fullName>
    </recommendedName>
</protein>
<reference evidence="1 2" key="1">
    <citation type="submission" date="2021-01" db="EMBL/GenBank/DDBJ databases">
        <title>Whole genome shotgun sequence of Catellatospora coxensis NBRC 107359.</title>
        <authorList>
            <person name="Komaki H."/>
            <person name="Tamura T."/>
        </authorList>
    </citation>
    <scope>NUCLEOTIDE SEQUENCE [LARGE SCALE GENOMIC DNA]</scope>
    <source>
        <strain evidence="1 2">NBRC 107359</strain>
    </source>
</reference>